<keyword evidence="4 5" id="KW-0472">Membrane</keyword>
<dbReference type="Proteomes" id="UP000245080">
    <property type="component" value="Unassembled WGS sequence"/>
</dbReference>
<gene>
    <name evidence="6" type="ORF">DCM90_09110</name>
</gene>
<comment type="caution">
    <text evidence="6">The sequence shown here is derived from an EMBL/GenBank/DDBJ whole genome shotgun (WGS) entry which is preliminary data.</text>
</comment>
<keyword evidence="7" id="KW-1185">Reference proteome</keyword>
<evidence type="ECO:0000256" key="5">
    <source>
        <dbReference type="SAM" id="Phobius"/>
    </source>
</evidence>
<feature type="transmembrane region" description="Helical" evidence="5">
    <location>
        <begin position="69"/>
        <end position="92"/>
    </location>
</feature>
<feature type="transmembrane region" description="Helical" evidence="5">
    <location>
        <begin position="28"/>
        <end position="48"/>
    </location>
</feature>
<evidence type="ECO:0000256" key="3">
    <source>
        <dbReference type="ARBA" id="ARBA00022989"/>
    </source>
</evidence>
<dbReference type="GO" id="GO:0016020">
    <property type="term" value="C:membrane"/>
    <property type="evidence" value="ECO:0007669"/>
    <property type="project" value="UniProtKB-SubCell"/>
</dbReference>
<evidence type="ECO:0000313" key="6">
    <source>
        <dbReference type="EMBL" id="PWF99589.1"/>
    </source>
</evidence>
<protein>
    <submittedName>
        <fullName evidence="6">CvpA family protein</fullName>
    </submittedName>
</protein>
<organism evidence="6 7">
    <name type="scientific">Levilactobacillus bambusae</name>
    <dbReference type="NCBI Taxonomy" id="2024736"/>
    <lineage>
        <taxon>Bacteria</taxon>
        <taxon>Bacillati</taxon>
        <taxon>Bacillota</taxon>
        <taxon>Bacilli</taxon>
        <taxon>Lactobacillales</taxon>
        <taxon>Lactobacillaceae</taxon>
        <taxon>Levilactobacillus</taxon>
    </lineage>
</organism>
<dbReference type="Pfam" id="PF02674">
    <property type="entry name" value="Colicin_V"/>
    <property type="match status" value="1"/>
</dbReference>
<reference evidence="6 7" key="1">
    <citation type="journal article" date="2018" name="Int. J. Syst. Evol. Microbiol.">
        <title>Lactobacillus bambusae sp. nov., isolated from a traditional fermented Ma-bamboo shoots of Taiwan.</title>
        <authorList>
            <person name="Wang L.-T."/>
        </authorList>
    </citation>
    <scope>NUCLEOTIDE SEQUENCE [LARGE SCALE GENOMIC DNA]</scope>
    <source>
        <strain evidence="6 7">BS-W1</strain>
    </source>
</reference>
<dbReference type="AlphaFoldDB" id="A0A2V1MZS2"/>
<accession>A0A2V1MZS2</accession>
<evidence type="ECO:0000256" key="1">
    <source>
        <dbReference type="ARBA" id="ARBA00004141"/>
    </source>
</evidence>
<dbReference type="InterPro" id="IPR003825">
    <property type="entry name" value="Colicin-V_CvpA"/>
</dbReference>
<name>A0A2V1MZS2_9LACO</name>
<keyword evidence="3 5" id="KW-1133">Transmembrane helix</keyword>
<dbReference type="OrthoDB" id="2143375at2"/>
<dbReference type="EMBL" id="QCXQ01000006">
    <property type="protein sequence ID" value="PWF99589.1"/>
    <property type="molecule type" value="Genomic_DNA"/>
</dbReference>
<evidence type="ECO:0000256" key="4">
    <source>
        <dbReference type="ARBA" id="ARBA00023136"/>
    </source>
</evidence>
<dbReference type="GO" id="GO:0009403">
    <property type="term" value="P:toxin biosynthetic process"/>
    <property type="evidence" value="ECO:0007669"/>
    <property type="project" value="InterPro"/>
</dbReference>
<evidence type="ECO:0000313" key="7">
    <source>
        <dbReference type="Proteomes" id="UP000245080"/>
    </source>
</evidence>
<dbReference type="RefSeq" id="WP_109251047.1">
    <property type="nucleotide sequence ID" value="NZ_QCXQ01000006.1"/>
</dbReference>
<sequence length="175" mass="19756">MLLSIIIIAILFFGFRRGYRRGFIWEIINLLGYIGLWVIARLFAPQIGQAVAKLVSGWTFQSNSQFSQVAAGTFFGTGIGYLIIFSVGWFILRWVGRTLNFAAKIPVIHQLNGLAGGVINLVIRYGLVFIGLEVLSLVSITWWQQMYHASTVAQWIVHQTPVLSSEVVKWWLSTH</sequence>
<evidence type="ECO:0000256" key="2">
    <source>
        <dbReference type="ARBA" id="ARBA00022692"/>
    </source>
</evidence>
<comment type="subcellular location">
    <subcellularLocation>
        <location evidence="1">Membrane</location>
        <topology evidence="1">Multi-pass membrane protein</topology>
    </subcellularLocation>
</comment>
<dbReference type="PANTHER" id="PTHR37306">
    <property type="entry name" value="COLICIN V PRODUCTION PROTEIN"/>
    <property type="match status" value="1"/>
</dbReference>
<proteinExistence type="predicted"/>
<keyword evidence="2 5" id="KW-0812">Transmembrane</keyword>
<dbReference type="PANTHER" id="PTHR37306:SF1">
    <property type="entry name" value="COLICIN V PRODUCTION PROTEIN"/>
    <property type="match status" value="1"/>
</dbReference>
<feature type="transmembrane region" description="Helical" evidence="5">
    <location>
        <begin position="122"/>
        <end position="143"/>
    </location>
</feature>